<dbReference type="KEGG" id="mlac:CP520_03410"/>
<evidence type="ECO:0000313" key="2">
    <source>
        <dbReference type="Proteomes" id="UP000232227"/>
    </source>
</evidence>
<protein>
    <submittedName>
        <fullName evidence="1">Uncharacterized protein</fullName>
    </submittedName>
</protein>
<proteinExistence type="predicted"/>
<dbReference type="OrthoDB" id="391570at2"/>
<evidence type="ECO:0000313" key="1">
    <source>
        <dbReference type="EMBL" id="ATG97758.1"/>
    </source>
</evidence>
<dbReference type="EMBL" id="CP023668">
    <property type="protein sequence ID" value="ATG97758.1"/>
    <property type="molecule type" value="Genomic_DNA"/>
</dbReference>
<dbReference type="RefSeq" id="WP_096863049.1">
    <property type="nucleotide sequence ID" value="NZ_CP023668.1"/>
</dbReference>
<keyword evidence="2" id="KW-1185">Reference proteome</keyword>
<dbReference type="Proteomes" id="UP000232227">
    <property type="component" value="Chromosome"/>
</dbReference>
<accession>A0A291ISQ5</accession>
<name>A0A291ISQ5_9MOLU</name>
<reference evidence="1 2" key="1">
    <citation type="submission" date="2017-09" db="EMBL/GenBank/DDBJ databases">
        <title>SPAdes assembly of the Mesoplasma lactucae genome.</title>
        <authorList>
            <person name="Knight T.F."/>
            <person name="Rubinstein R."/>
            <person name="Citino T."/>
        </authorList>
    </citation>
    <scope>NUCLEOTIDE SEQUENCE [LARGE SCALE GENOMIC DNA]</scope>
    <source>
        <strain evidence="1 2">831-C4</strain>
    </source>
</reference>
<dbReference type="AlphaFoldDB" id="A0A291ISQ5"/>
<organism evidence="1 2">
    <name type="scientific">Mesoplasma lactucae ATCC 49193</name>
    <dbReference type="NCBI Taxonomy" id="81460"/>
    <lineage>
        <taxon>Bacteria</taxon>
        <taxon>Bacillati</taxon>
        <taxon>Mycoplasmatota</taxon>
        <taxon>Mollicutes</taxon>
        <taxon>Entomoplasmatales</taxon>
        <taxon>Entomoplasmataceae</taxon>
        <taxon>Mesoplasma</taxon>
    </lineage>
</organism>
<sequence length="631" mass="75654">MSYKITKARFLNQKIKINDFNFDSENNAINQVLLQNQADKKTITRILKGKEQIQDGRFLVDGLDLVNPKFVKKTSSFIYTDTYIERFIPSKMILVLSSLFNPNFFRNARINYLRTKYDYLAFNSSKENITEFHLKQAMDKSISEFIQSETRAEEKTLTEWQEQMSKFNINQSNKIFGNHNSVLKVVARSYYKELAKLQAYNLTLTFYQALWDDVYKFNSLRNSCTCEYNAKKSSNKEVRKMKHQLNYNQTKYVVKKQLKYISIRITEHRTLIYRQKLLVKQLKKQFNLELKKFYTLQELTKDQQSVFNKQLNNWRKLNQDTTDIFVKNQQHYFFKTLQKNAQYIAKVLVVQIHHYHEKVLSKALKYSTKGEYKIKKKNYKNKIVGVVKQAIEYNKEQMEKYGINLDWFLKSTFKLSSLNILFVKILRSINLNRENIFFMDFVHLLSANDFDKFIETLNNIKKDNPRFCFTILDSHANKFPYLDQKIYSEYEEHFNSVKLVDLINQYPKEYRTELFGTKNLFRYQYKNNHLKIYNKKEPYHQEGLPEKGYAFINPFEMKYEPTSSKTAQDKIAVITDIKKAPYYNDPNMYYCRNQKGYKFFFYDNDHLDLKNVGRGIITFDLDSISEFIETR</sequence>
<gene>
    <name evidence="1" type="ORF">CP520_03410</name>
</gene>